<keyword evidence="4 11" id="KW-1133">Transmembrane helix</keyword>
<keyword evidence="3 11" id="KW-0812">Transmembrane</keyword>
<evidence type="ECO:0000256" key="10">
    <source>
        <dbReference type="ARBA" id="ARBA00023242"/>
    </source>
</evidence>
<reference evidence="14" key="1">
    <citation type="journal article" date="2019" name="Gigascience">
        <title>De novo genome assembly of the endangered Acer yangbiense, a plant species with extremely small populations endemic to Yunnan Province, China.</title>
        <authorList>
            <person name="Yang J."/>
            <person name="Wariss H.M."/>
            <person name="Tao L."/>
            <person name="Zhang R."/>
            <person name="Yun Q."/>
            <person name="Hollingsworth P."/>
            <person name="Dao Z."/>
            <person name="Luo G."/>
            <person name="Guo H."/>
            <person name="Ma Y."/>
            <person name="Sun W."/>
        </authorList>
    </citation>
    <scope>NUCLEOTIDE SEQUENCE [LARGE SCALE GENOMIC DNA]</scope>
    <source>
        <strain evidence="14">cv. br00</strain>
    </source>
</reference>
<evidence type="ECO:0000256" key="2">
    <source>
        <dbReference type="ARBA" id="ARBA00004167"/>
    </source>
</evidence>
<dbReference type="PANTHER" id="PTHR31744">
    <property type="entry name" value="PROTEIN CUP-SHAPED COTYLEDON 2-RELATED"/>
    <property type="match status" value="1"/>
</dbReference>
<evidence type="ECO:0000313" key="14">
    <source>
        <dbReference type="Proteomes" id="UP000326939"/>
    </source>
</evidence>
<dbReference type="Gene3D" id="2.170.150.80">
    <property type="entry name" value="NAC domain"/>
    <property type="match status" value="1"/>
</dbReference>
<dbReference type="PROSITE" id="PS51005">
    <property type="entry name" value="NAC"/>
    <property type="match status" value="1"/>
</dbReference>
<organism evidence="13 14">
    <name type="scientific">Salix brachista</name>
    <dbReference type="NCBI Taxonomy" id="2182728"/>
    <lineage>
        <taxon>Eukaryota</taxon>
        <taxon>Viridiplantae</taxon>
        <taxon>Streptophyta</taxon>
        <taxon>Embryophyta</taxon>
        <taxon>Tracheophyta</taxon>
        <taxon>Spermatophyta</taxon>
        <taxon>Magnoliopsida</taxon>
        <taxon>eudicotyledons</taxon>
        <taxon>Gunneridae</taxon>
        <taxon>Pentapetalae</taxon>
        <taxon>rosids</taxon>
        <taxon>fabids</taxon>
        <taxon>Malpighiales</taxon>
        <taxon>Salicaceae</taxon>
        <taxon>Saliceae</taxon>
        <taxon>Salix</taxon>
    </lineage>
</organism>
<feature type="domain" description="NAC" evidence="12">
    <location>
        <begin position="16"/>
        <end position="216"/>
    </location>
</feature>
<evidence type="ECO:0000256" key="4">
    <source>
        <dbReference type="ARBA" id="ARBA00022989"/>
    </source>
</evidence>
<sequence>MTVTADSCLGADDKAWPPGFRFHPTDEELVLYYLKKKICKKRIELNIIRELDVYKWDPEELPDFFRFCVSCTAKIALMALTGFIVCLLFQEARARVWKIELSISNKSKNDPAGQSILKTGDRQWFFFSPRDRKYPNGARSNRATRQGYWKVTGKDRIIVCNSRNVGVKKTLVFYIGRAPSGQRTDWVMHEYTLYEEELNRCPNVQDYYALYKVFKKSGPGPKNGEQYGAPFKEEDWADDEYPCVNGMVTPEIPVEQHNEVSLVDNVRVSDQLEPLLDDFEEIIKQIAEEPAPNQLQNNDFTHLLSQVAGEEEAQSILVDPSLKEVVSEPAGELTTSGQHYNKYTSFNFNQSATSTLQLHEAPEVTSSPNCEEAPQLNEEDFLEIDDLIGPEPSFFSTEQPAENLKFDDFDGLSELDLYHDAAMFFHGMGPVDQEAVSCSYVNSYACDVISQASYQLQPNTITNLVDYHLQPNLVANQVDYELQPQFFDSEQMNSQLWVHDHQNNALATSESHHGILFQSTGAVCESSNNSTGANGNQGGEDGDAANGWLSSALWSFVESIPTTPASATENPLVNKAFERMSSFSRIRMNVKNINVDAGNGAAIVRSTGANKGFVLLSIIGVLCAILWVLVGGARVWGRSVSSLFM</sequence>
<evidence type="ECO:0000256" key="1">
    <source>
        <dbReference type="ARBA" id="ARBA00004123"/>
    </source>
</evidence>
<dbReference type="Proteomes" id="UP000326939">
    <property type="component" value="Chromosome 5"/>
</dbReference>
<evidence type="ECO:0000256" key="6">
    <source>
        <dbReference type="ARBA" id="ARBA00023125"/>
    </source>
</evidence>
<evidence type="ECO:0000259" key="12">
    <source>
        <dbReference type="PROSITE" id="PS51005"/>
    </source>
</evidence>
<dbReference type="AlphaFoldDB" id="A0A5N5MSB0"/>
<keyword evidence="7 11" id="KW-0472">Membrane</keyword>
<protein>
    <recommendedName>
        <fullName evidence="12">NAC domain-containing protein</fullName>
    </recommendedName>
</protein>
<evidence type="ECO:0000256" key="8">
    <source>
        <dbReference type="ARBA" id="ARBA00023159"/>
    </source>
</evidence>
<dbReference type="GO" id="GO:0005634">
    <property type="term" value="C:nucleus"/>
    <property type="evidence" value="ECO:0007669"/>
    <property type="project" value="UniProtKB-SubCell"/>
</dbReference>
<evidence type="ECO:0000256" key="7">
    <source>
        <dbReference type="ARBA" id="ARBA00023136"/>
    </source>
</evidence>
<keyword evidence="6" id="KW-0238">DNA-binding</keyword>
<comment type="caution">
    <text evidence="13">The sequence shown here is derived from an EMBL/GenBank/DDBJ whole genome shotgun (WGS) entry which is preliminary data.</text>
</comment>
<evidence type="ECO:0000256" key="5">
    <source>
        <dbReference type="ARBA" id="ARBA00023015"/>
    </source>
</evidence>
<dbReference type="InterPro" id="IPR003441">
    <property type="entry name" value="NAC-dom"/>
</dbReference>
<keyword evidence="8" id="KW-0010">Activator</keyword>
<keyword evidence="5" id="KW-0805">Transcription regulation</keyword>
<dbReference type="PANTHER" id="PTHR31744:SF216">
    <property type="entry name" value="NAC TRANSCRIPTION FACTOR"/>
    <property type="match status" value="1"/>
</dbReference>
<gene>
    <name evidence="13" type="ORF">DKX38_008272</name>
</gene>
<evidence type="ECO:0000256" key="11">
    <source>
        <dbReference type="SAM" id="Phobius"/>
    </source>
</evidence>
<evidence type="ECO:0000313" key="13">
    <source>
        <dbReference type="EMBL" id="KAB5557363.1"/>
    </source>
</evidence>
<evidence type="ECO:0000256" key="3">
    <source>
        <dbReference type="ARBA" id="ARBA00022692"/>
    </source>
</evidence>
<dbReference type="Pfam" id="PF02365">
    <property type="entry name" value="NAM"/>
    <property type="match status" value="2"/>
</dbReference>
<dbReference type="SUPFAM" id="SSF101941">
    <property type="entry name" value="NAC domain"/>
    <property type="match status" value="2"/>
</dbReference>
<dbReference type="GO" id="GO:0006355">
    <property type="term" value="P:regulation of DNA-templated transcription"/>
    <property type="evidence" value="ECO:0007669"/>
    <property type="project" value="InterPro"/>
</dbReference>
<keyword evidence="10" id="KW-0539">Nucleus</keyword>
<dbReference type="GO" id="GO:0016020">
    <property type="term" value="C:membrane"/>
    <property type="evidence" value="ECO:0007669"/>
    <property type="project" value="UniProtKB-SubCell"/>
</dbReference>
<accession>A0A5N5MSB0</accession>
<comment type="subcellular location">
    <subcellularLocation>
        <location evidence="2">Membrane</location>
        <topology evidence="2">Single-pass membrane protein</topology>
    </subcellularLocation>
    <subcellularLocation>
        <location evidence="1">Nucleus</location>
    </subcellularLocation>
</comment>
<name>A0A5N5MSB0_9ROSI</name>
<dbReference type="EMBL" id="VDCV01000005">
    <property type="protein sequence ID" value="KAB5557363.1"/>
    <property type="molecule type" value="Genomic_DNA"/>
</dbReference>
<feature type="transmembrane region" description="Helical" evidence="11">
    <location>
        <begin position="613"/>
        <end position="636"/>
    </location>
</feature>
<keyword evidence="9" id="KW-0804">Transcription</keyword>
<keyword evidence="14" id="KW-1185">Reference proteome</keyword>
<dbReference type="GO" id="GO:0000976">
    <property type="term" value="F:transcription cis-regulatory region binding"/>
    <property type="evidence" value="ECO:0007669"/>
    <property type="project" value="UniProtKB-ARBA"/>
</dbReference>
<evidence type="ECO:0000256" key="9">
    <source>
        <dbReference type="ARBA" id="ARBA00023163"/>
    </source>
</evidence>
<proteinExistence type="predicted"/>
<dbReference type="InterPro" id="IPR036093">
    <property type="entry name" value="NAC_dom_sf"/>
</dbReference>